<keyword evidence="3" id="KW-1133">Transmembrane helix</keyword>
<evidence type="ECO:0000256" key="2">
    <source>
        <dbReference type="ARBA" id="ARBA00022679"/>
    </source>
</evidence>
<dbReference type="GO" id="GO:0008374">
    <property type="term" value="F:O-acyltransferase activity"/>
    <property type="evidence" value="ECO:0007669"/>
    <property type="project" value="TreeGrafter"/>
</dbReference>
<sequence length="198" mass="22279">MTCCRKLERQYLLRMSYVRLDTFDARRGLVRGRSKQVEAIWYLLKCLLFLSPLPWPNFIKVRILRMFGARVGQGVVLKPRLNIHFPWKLELGDHVWLGEEAQILNFEPVVIGSHSCISQRAFLCAGNHDFRSPSFDYRNAPITVGEGCWVGANCFVGPGVTLGNECVTTAGSVITHDLPAGMICSGNPCEAIKPRWKS</sequence>
<dbReference type="CDD" id="cd05825">
    <property type="entry name" value="LbH_wcaF_like"/>
    <property type="match status" value="1"/>
</dbReference>
<name>A0A4R7RZK5_9BACT</name>
<keyword evidence="3" id="KW-0812">Transmembrane</keyword>
<protein>
    <submittedName>
        <fullName evidence="4">Putative colanic acid biosynthesis acetyltransferase WcaF</fullName>
    </submittedName>
</protein>
<dbReference type="InterPro" id="IPR001451">
    <property type="entry name" value="Hexapep"/>
</dbReference>
<dbReference type="Gene3D" id="2.160.10.10">
    <property type="entry name" value="Hexapeptide repeat proteins"/>
    <property type="match status" value="1"/>
</dbReference>
<dbReference type="AlphaFoldDB" id="A0A4R7RZK5"/>
<evidence type="ECO:0000256" key="1">
    <source>
        <dbReference type="ARBA" id="ARBA00007274"/>
    </source>
</evidence>
<feature type="transmembrane region" description="Helical" evidence="3">
    <location>
        <begin position="39"/>
        <end position="58"/>
    </location>
</feature>
<proteinExistence type="inferred from homology"/>
<dbReference type="NCBIfam" id="NF007797">
    <property type="entry name" value="PRK10502.1"/>
    <property type="match status" value="1"/>
</dbReference>
<keyword evidence="3" id="KW-0472">Membrane</keyword>
<dbReference type="GO" id="GO:0005829">
    <property type="term" value="C:cytosol"/>
    <property type="evidence" value="ECO:0007669"/>
    <property type="project" value="TreeGrafter"/>
</dbReference>
<organism evidence="4 5">
    <name type="scientific">Prosthecobacter fusiformis</name>
    <dbReference type="NCBI Taxonomy" id="48464"/>
    <lineage>
        <taxon>Bacteria</taxon>
        <taxon>Pseudomonadati</taxon>
        <taxon>Verrucomicrobiota</taxon>
        <taxon>Verrucomicrobiia</taxon>
        <taxon>Verrucomicrobiales</taxon>
        <taxon>Verrucomicrobiaceae</taxon>
        <taxon>Prosthecobacter</taxon>
    </lineage>
</organism>
<dbReference type="InterPro" id="IPR051159">
    <property type="entry name" value="Hexapeptide_acetyltransf"/>
</dbReference>
<dbReference type="SUPFAM" id="SSF51161">
    <property type="entry name" value="Trimeric LpxA-like enzymes"/>
    <property type="match status" value="1"/>
</dbReference>
<dbReference type="PANTHER" id="PTHR23416:SF23">
    <property type="entry name" value="ACETYLTRANSFERASE C18B11.09C-RELATED"/>
    <property type="match status" value="1"/>
</dbReference>
<dbReference type="Pfam" id="PF14602">
    <property type="entry name" value="Hexapep_2"/>
    <property type="match status" value="1"/>
</dbReference>
<dbReference type="EMBL" id="SOCA01000003">
    <property type="protein sequence ID" value="TDU71424.1"/>
    <property type="molecule type" value="Genomic_DNA"/>
</dbReference>
<evidence type="ECO:0000313" key="4">
    <source>
        <dbReference type="EMBL" id="TDU71424.1"/>
    </source>
</evidence>
<dbReference type="InterPro" id="IPR011004">
    <property type="entry name" value="Trimer_LpxA-like_sf"/>
</dbReference>
<accession>A0A4R7RZK5</accession>
<dbReference type="Proteomes" id="UP000295662">
    <property type="component" value="Unassembled WGS sequence"/>
</dbReference>
<comment type="similarity">
    <text evidence="1">Belongs to the transferase hexapeptide repeat family.</text>
</comment>
<keyword evidence="5" id="KW-1185">Reference proteome</keyword>
<keyword evidence="2 4" id="KW-0808">Transferase</keyword>
<gene>
    <name evidence="4" type="ORF">EI77_02548</name>
</gene>
<evidence type="ECO:0000313" key="5">
    <source>
        <dbReference type="Proteomes" id="UP000295662"/>
    </source>
</evidence>
<reference evidence="4 5" key="1">
    <citation type="submission" date="2019-03" db="EMBL/GenBank/DDBJ databases">
        <title>Genomic Encyclopedia of Archaeal and Bacterial Type Strains, Phase II (KMG-II): from individual species to whole genera.</title>
        <authorList>
            <person name="Goeker M."/>
        </authorList>
    </citation>
    <scope>NUCLEOTIDE SEQUENCE [LARGE SCALE GENOMIC DNA]</scope>
    <source>
        <strain evidence="4 5">ATCC 25309</strain>
    </source>
</reference>
<dbReference type="PANTHER" id="PTHR23416">
    <property type="entry name" value="SIALIC ACID SYNTHASE-RELATED"/>
    <property type="match status" value="1"/>
</dbReference>
<evidence type="ECO:0000256" key="3">
    <source>
        <dbReference type="SAM" id="Phobius"/>
    </source>
</evidence>
<comment type="caution">
    <text evidence="4">The sequence shown here is derived from an EMBL/GenBank/DDBJ whole genome shotgun (WGS) entry which is preliminary data.</text>
</comment>